<reference evidence="6 7" key="1">
    <citation type="submission" date="2017-08" db="EMBL/GenBank/DDBJ databases">
        <title>The whole genome shortgun sequences of strain Leeuwenhoekiella nanhaiensis G18 from the South China Sea.</title>
        <authorList>
            <person name="Liu Q."/>
        </authorList>
    </citation>
    <scope>NUCLEOTIDE SEQUENCE [LARGE SCALE GENOMIC DNA]</scope>
    <source>
        <strain evidence="6 7">G18</strain>
    </source>
</reference>
<dbReference type="InterPro" id="IPR001173">
    <property type="entry name" value="Glyco_trans_2-like"/>
</dbReference>
<evidence type="ECO:0000256" key="2">
    <source>
        <dbReference type="ARBA" id="ARBA00022676"/>
    </source>
</evidence>
<dbReference type="OrthoDB" id="9805625at2"/>
<dbReference type="Pfam" id="PF00535">
    <property type="entry name" value="Glycos_transf_2"/>
    <property type="match status" value="1"/>
</dbReference>
<dbReference type="GO" id="GO:0016757">
    <property type="term" value="F:glycosyltransferase activity"/>
    <property type="evidence" value="ECO:0007669"/>
    <property type="project" value="UniProtKB-KW"/>
</dbReference>
<proteinExistence type="inferred from homology"/>
<keyword evidence="4" id="KW-0812">Transmembrane</keyword>
<feature type="domain" description="Glycosyltransferase 2-like" evidence="5">
    <location>
        <begin position="60"/>
        <end position="173"/>
    </location>
</feature>
<dbReference type="PANTHER" id="PTHR43630:SF1">
    <property type="entry name" value="POLY-BETA-1,6-N-ACETYL-D-GLUCOSAMINE SYNTHASE"/>
    <property type="match status" value="1"/>
</dbReference>
<gene>
    <name evidence="6" type="ORF">CJ305_08585</name>
</gene>
<feature type="transmembrane region" description="Helical" evidence="4">
    <location>
        <begin position="328"/>
        <end position="347"/>
    </location>
</feature>
<comment type="similarity">
    <text evidence="1">Belongs to the glycosyltransferase 2 family.</text>
</comment>
<keyword evidence="4" id="KW-1133">Transmembrane helix</keyword>
<keyword evidence="2" id="KW-0328">Glycosyltransferase</keyword>
<name>A0A2G1VT98_9FLAO</name>
<organism evidence="6 7">
    <name type="scientific">Leeuwenhoekiella nanhaiensis</name>
    <dbReference type="NCBI Taxonomy" id="1655491"/>
    <lineage>
        <taxon>Bacteria</taxon>
        <taxon>Pseudomonadati</taxon>
        <taxon>Bacteroidota</taxon>
        <taxon>Flavobacteriia</taxon>
        <taxon>Flavobacteriales</taxon>
        <taxon>Flavobacteriaceae</taxon>
        <taxon>Leeuwenhoekiella</taxon>
    </lineage>
</organism>
<accession>A0A2G1VT98</accession>
<keyword evidence="4" id="KW-0472">Membrane</keyword>
<dbReference type="PANTHER" id="PTHR43630">
    <property type="entry name" value="POLY-BETA-1,6-N-ACETYL-D-GLUCOSAMINE SYNTHASE"/>
    <property type="match status" value="1"/>
</dbReference>
<evidence type="ECO:0000313" key="6">
    <source>
        <dbReference type="EMBL" id="PHQ30008.1"/>
    </source>
</evidence>
<dbReference type="SUPFAM" id="SSF53448">
    <property type="entry name" value="Nucleotide-diphospho-sugar transferases"/>
    <property type="match status" value="1"/>
</dbReference>
<evidence type="ECO:0000313" key="7">
    <source>
        <dbReference type="Proteomes" id="UP000229433"/>
    </source>
</evidence>
<feature type="transmembrane region" description="Helical" evidence="4">
    <location>
        <begin position="354"/>
        <end position="376"/>
    </location>
</feature>
<keyword evidence="7" id="KW-1185">Reference proteome</keyword>
<evidence type="ECO:0000259" key="5">
    <source>
        <dbReference type="Pfam" id="PF00535"/>
    </source>
</evidence>
<protein>
    <recommendedName>
        <fullName evidence="5">Glycosyltransferase 2-like domain-containing protein</fullName>
    </recommendedName>
</protein>
<dbReference type="InterPro" id="IPR029044">
    <property type="entry name" value="Nucleotide-diphossugar_trans"/>
</dbReference>
<evidence type="ECO:0000256" key="3">
    <source>
        <dbReference type="ARBA" id="ARBA00022679"/>
    </source>
</evidence>
<dbReference type="EMBL" id="NQXA01000003">
    <property type="protein sequence ID" value="PHQ30008.1"/>
    <property type="molecule type" value="Genomic_DNA"/>
</dbReference>
<keyword evidence="3" id="KW-0808">Transferase</keyword>
<feature type="transmembrane region" description="Helical" evidence="4">
    <location>
        <begin position="12"/>
        <end position="38"/>
    </location>
</feature>
<dbReference type="AlphaFoldDB" id="A0A2G1VT98"/>
<evidence type="ECO:0000256" key="4">
    <source>
        <dbReference type="SAM" id="Phobius"/>
    </source>
</evidence>
<sequence length="387" mass="43881">MFSIFEAFAKLTIISVIVIALLLIFYVLLIAGLCIGFFRLKNESTNFDNQVFSDTKTRFSIIIPFRNEARHLEALLETLNCLDYPDELYEIILINDGSTDRSLEVIENFLAAHQRLELKTLNNKRVSGSPKKDALNLGIAEAKMDWIITTDADCRVPSNWLKHYNYKILREACTFIAGPVCFYEDQNQLLDAFQQLDFLSLQGATIGSFGLSRPFMCNGANLGFLKSSFLRLNGYAANNHIASGDDVFLMQQFLEADAKAVGYLKTWHALVETAPQPDLKSLINQRKRWAAKASAYKSRFAVLVSVLVLLGNASAVAGLFFAEIYYLLILKVAIDFLLIWCTATLFAQKKQLKHYVWVALVYPFFTLYIALVSQFGKFSWKGRDFKK</sequence>
<dbReference type="CDD" id="cd04192">
    <property type="entry name" value="GT_2_like_e"/>
    <property type="match status" value="1"/>
</dbReference>
<dbReference type="Gene3D" id="3.90.550.10">
    <property type="entry name" value="Spore Coat Polysaccharide Biosynthesis Protein SpsA, Chain A"/>
    <property type="match status" value="1"/>
</dbReference>
<comment type="caution">
    <text evidence="6">The sequence shown here is derived from an EMBL/GenBank/DDBJ whole genome shotgun (WGS) entry which is preliminary data.</text>
</comment>
<evidence type="ECO:0000256" key="1">
    <source>
        <dbReference type="ARBA" id="ARBA00006739"/>
    </source>
</evidence>
<feature type="transmembrane region" description="Helical" evidence="4">
    <location>
        <begin position="300"/>
        <end position="322"/>
    </location>
</feature>
<dbReference type="Proteomes" id="UP000229433">
    <property type="component" value="Unassembled WGS sequence"/>
</dbReference>